<feature type="compositionally biased region" description="Low complexity" evidence="2">
    <location>
        <begin position="13"/>
        <end position="22"/>
    </location>
</feature>
<dbReference type="EMBL" id="PDUG01000005">
    <property type="protein sequence ID" value="PIC30522.1"/>
    <property type="molecule type" value="Genomic_DNA"/>
</dbReference>
<keyword evidence="6" id="KW-1185">Reference proteome</keyword>
<protein>
    <recommendedName>
        <fullName evidence="4">Major facilitator superfamily (MFS) profile domain-containing protein</fullName>
    </recommendedName>
</protein>
<dbReference type="InterPro" id="IPR020846">
    <property type="entry name" value="MFS_dom"/>
</dbReference>
<feature type="domain" description="Major facilitator superfamily (MFS) profile" evidence="4">
    <location>
        <begin position="63"/>
        <end position="443"/>
    </location>
</feature>
<keyword evidence="3" id="KW-0812">Transmembrane</keyword>
<evidence type="ECO:0000256" key="2">
    <source>
        <dbReference type="SAM" id="MobiDB-lite"/>
    </source>
</evidence>
<evidence type="ECO:0000256" key="1">
    <source>
        <dbReference type="ARBA" id="ARBA00004141"/>
    </source>
</evidence>
<evidence type="ECO:0000259" key="4">
    <source>
        <dbReference type="PROSITE" id="PS50850"/>
    </source>
</evidence>
<dbReference type="GO" id="GO:0016020">
    <property type="term" value="C:membrane"/>
    <property type="evidence" value="ECO:0007669"/>
    <property type="project" value="UniProtKB-SubCell"/>
</dbReference>
<accession>A0A2G5TTC0</accession>
<feature type="transmembrane region" description="Helical" evidence="3">
    <location>
        <begin position="173"/>
        <end position="195"/>
    </location>
</feature>
<dbReference type="OrthoDB" id="2985014at2759"/>
<dbReference type="SUPFAM" id="SSF103473">
    <property type="entry name" value="MFS general substrate transporter"/>
    <property type="match status" value="1"/>
</dbReference>
<feature type="transmembrane region" description="Helical" evidence="3">
    <location>
        <begin position="234"/>
        <end position="253"/>
    </location>
</feature>
<dbReference type="Gene3D" id="1.20.1250.20">
    <property type="entry name" value="MFS general substrate transporter like domains"/>
    <property type="match status" value="2"/>
</dbReference>
<feature type="region of interest" description="Disordered" evidence="2">
    <location>
        <begin position="1"/>
        <end position="40"/>
    </location>
</feature>
<organism evidence="5 6">
    <name type="scientific">Caenorhabditis nigoni</name>
    <dbReference type="NCBI Taxonomy" id="1611254"/>
    <lineage>
        <taxon>Eukaryota</taxon>
        <taxon>Metazoa</taxon>
        <taxon>Ecdysozoa</taxon>
        <taxon>Nematoda</taxon>
        <taxon>Chromadorea</taxon>
        <taxon>Rhabditida</taxon>
        <taxon>Rhabditina</taxon>
        <taxon>Rhabditomorpha</taxon>
        <taxon>Rhabditoidea</taxon>
        <taxon>Rhabditidae</taxon>
        <taxon>Peloderinae</taxon>
        <taxon>Caenorhabditis</taxon>
    </lineage>
</organism>
<dbReference type="PROSITE" id="PS50850">
    <property type="entry name" value="MFS"/>
    <property type="match status" value="1"/>
</dbReference>
<feature type="transmembrane region" description="Helical" evidence="3">
    <location>
        <begin position="295"/>
        <end position="319"/>
    </location>
</feature>
<keyword evidence="3" id="KW-0472">Membrane</keyword>
<dbReference type="InterPro" id="IPR036259">
    <property type="entry name" value="MFS_trans_sf"/>
</dbReference>
<dbReference type="Proteomes" id="UP000230233">
    <property type="component" value="Chromosome V"/>
</dbReference>
<evidence type="ECO:0000313" key="6">
    <source>
        <dbReference type="Proteomes" id="UP000230233"/>
    </source>
</evidence>
<proteinExistence type="predicted"/>
<dbReference type="PANTHER" id="PTHR45757">
    <property type="entry name" value="PROTEIN CBG23364-RELATED"/>
    <property type="match status" value="1"/>
</dbReference>
<feature type="transmembrane region" description="Helical" evidence="3">
    <location>
        <begin position="331"/>
        <end position="348"/>
    </location>
</feature>
<feature type="transmembrane region" description="Helical" evidence="3">
    <location>
        <begin position="202"/>
        <end position="222"/>
    </location>
</feature>
<sequence length="443" mass="49586">MAFSYHRLPKMPSSNSSSYSHLNSDDVESENSESEISRQIEDVDSRKRNVSKFVFGHRTRLFIMVLLLFCLTLPQINSITFNFTVICMEDLVEIFHAKNFSGTHWMESTTHKSFIFSSTAIGAVIGLIPSVPLIDQLGIRIVLTASGILSAIGSLFFPLAVDYDFYAVVFCRILQGLGISIVFTVVGVIPGIWAAENETGTFLAILSCAFQLSMIICMPVSGLICDSDLGWRSIYYIFGIFTLFSYFLFFYFYTDSPRFHRNVSEKELKKIETGKLEISKEGVPYLEICTDLTVLMAWLSVLGGNFGFTILTLYGPTYLKDVLHFDVKETGFATALPFILSALVKFAAGRISDKMDHLSEKRCRQHVHFALSVISLCAYLIHFGAPIAVGLLTSGSENMEENWSRLFFIVAIITIITNAPFPFFTSEEPGPFVRIVKKLGDDV</sequence>
<feature type="transmembrane region" description="Helical" evidence="3">
    <location>
        <begin position="141"/>
        <end position="161"/>
    </location>
</feature>
<name>A0A2G5TTC0_9PELO</name>
<feature type="transmembrane region" description="Helical" evidence="3">
    <location>
        <begin position="114"/>
        <end position="134"/>
    </location>
</feature>
<feature type="transmembrane region" description="Helical" evidence="3">
    <location>
        <begin position="369"/>
        <end position="391"/>
    </location>
</feature>
<dbReference type="GO" id="GO:0022857">
    <property type="term" value="F:transmembrane transporter activity"/>
    <property type="evidence" value="ECO:0007669"/>
    <property type="project" value="InterPro"/>
</dbReference>
<reference evidence="6" key="1">
    <citation type="submission" date="2017-10" db="EMBL/GenBank/DDBJ databases">
        <title>Rapid genome shrinkage in a self-fertile nematode reveals novel sperm competition proteins.</title>
        <authorList>
            <person name="Yin D."/>
            <person name="Schwarz E.M."/>
            <person name="Thomas C.G."/>
            <person name="Felde R.L."/>
            <person name="Korf I.F."/>
            <person name="Cutter A.D."/>
            <person name="Schartner C.M."/>
            <person name="Ralston E.J."/>
            <person name="Meyer B.J."/>
            <person name="Haag E.S."/>
        </authorList>
    </citation>
    <scope>NUCLEOTIDE SEQUENCE [LARGE SCALE GENOMIC DNA]</scope>
    <source>
        <strain evidence="6">JU1422</strain>
    </source>
</reference>
<feature type="transmembrane region" description="Helical" evidence="3">
    <location>
        <begin position="61"/>
        <end position="81"/>
    </location>
</feature>
<evidence type="ECO:0000313" key="5">
    <source>
        <dbReference type="EMBL" id="PIC30522.1"/>
    </source>
</evidence>
<feature type="transmembrane region" description="Helical" evidence="3">
    <location>
        <begin position="403"/>
        <end position="424"/>
    </location>
</feature>
<comment type="caution">
    <text evidence="5">The sequence shown here is derived from an EMBL/GenBank/DDBJ whole genome shotgun (WGS) entry which is preliminary data.</text>
</comment>
<dbReference type="PANTHER" id="PTHR45757:SF11">
    <property type="entry name" value="MAJOR FACILITATOR SUPERFAMILY (MFS) PROFILE DOMAIN-CONTAINING PROTEIN"/>
    <property type="match status" value="1"/>
</dbReference>
<evidence type="ECO:0000256" key="3">
    <source>
        <dbReference type="SAM" id="Phobius"/>
    </source>
</evidence>
<dbReference type="AlphaFoldDB" id="A0A2G5TTC0"/>
<dbReference type="Pfam" id="PF07690">
    <property type="entry name" value="MFS_1"/>
    <property type="match status" value="1"/>
</dbReference>
<gene>
    <name evidence="5" type="primary">Cnig_chr_V.g21731</name>
    <name evidence="5" type="ORF">B9Z55_021731</name>
</gene>
<comment type="subcellular location">
    <subcellularLocation>
        <location evidence="1">Membrane</location>
        <topology evidence="1">Multi-pass membrane protein</topology>
    </subcellularLocation>
</comment>
<keyword evidence="3" id="KW-1133">Transmembrane helix</keyword>
<dbReference type="InterPro" id="IPR011701">
    <property type="entry name" value="MFS"/>
</dbReference>